<evidence type="ECO:0000313" key="3">
    <source>
        <dbReference type="Proteomes" id="UP000295719"/>
    </source>
</evidence>
<dbReference type="Gene3D" id="3.30.420.40">
    <property type="match status" value="2"/>
</dbReference>
<dbReference type="InterPro" id="IPR000600">
    <property type="entry name" value="ROK"/>
</dbReference>
<sequence>MAYRNAIEIDIMRLGLDIGGTKIEAVILNDEGEVVYRERYATPTHSYHDFFQTVARIITGAQHRAGQPLSVGLGIPGAIDHEGKVKNSNIIVLNQQPFAGELAQRLKIPVTVTNDANCFTLSEAMDGSGKDHSVVFGVILGTGCGGGLCIDNRLVSGPNACAGEWGHNALPRYHAERDGAAVECYCGQVNCIESYISGRGLERQYFQRFTKHATVQQIIRQLSSANAEVCRLWDLYRDQLARALASIINTLDPDIIVLGGGVSNIELLYAGLQERVAHYVFGQQCRTPIVQARHGDSSGVRGAAWMGAQHSLTNA</sequence>
<name>A0A4V2W4Q6_9GAMM</name>
<protein>
    <submittedName>
        <fullName evidence="2">Fructokinase</fullName>
    </submittedName>
</protein>
<dbReference type="PANTHER" id="PTHR18964">
    <property type="entry name" value="ROK (REPRESSOR, ORF, KINASE) FAMILY"/>
    <property type="match status" value="1"/>
</dbReference>
<dbReference type="Proteomes" id="UP000295719">
    <property type="component" value="Unassembled WGS sequence"/>
</dbReference>
<keyword evidence="2" id="KW-0808">Transferase</keyword>
<dbReference type="InterPro" id="IPR043129">
    <property type="entry name" value="ATPase_NBD"/>
</dbReference>
<keyword evidence="2" id="KW-0418">Kinase</keyword>
<reference evidence="2 3" key="1">
    <citation type="submission" date="2019-03" db="EMBL/GenBank/DDBJ databases">
        <title>Genomic Encyclopedia of Type Strains, Phase IV (KMG-IV): sequencing the most valuable type-strain genomes for metagenomic binning, comparative biology and taxonomic classification.</title>
        <authorList>
            <person name="Goeker M."/>
        </authorList>
    </citation>
    <scope>NUCLEOTIDE SEQUENCE [LARGE SCALE GENOMIC DNA]</scope>
    <source>
        <strain evidence="2 3">DSM 19580</strain>
    </source>
</reference>
<organism evidence="2 3">
    <name type="scientific">Biostraticola tofi</name>
    <dbReference type="NCBI Taxonomy" id="466109"/>
    <lineage>
        <taxon>Bacteria</taxon>
        <taxon>Pseudomonadati</taxon>
        <taxon>Pseudomonadota</taxon>
        <taxon>Gammaproteobacteria</taxon>
        <taxon>Enterobacterales</taxon>
        <taxon>Bruguierivoracaceae</taxon>
        <taxon>Biostraticola</taxon>
    </lineage>
</organism>
<accession>A0A4V2W4Q6</accession>
<keyword evidence="1" id="KW-0119">Carbohydrate metabolism</keyword>
<dbReference type="GO" id="GO:0004396">
    <property type="term" value="F:hexokinase activity"/>
    <property type="evidence" value="ECO:0007669"/>
    <property type="project" value="TreeGrafter"/>
</dbReference>
<dbReference type="PANTHER" id="PTHR18964:SF174">
    <property type="entry name" value="D-ALLOSE KINASE-RELATED"/>
    <property type="match status" value="1"/>
</dbReference>
<dbReference type="AlphaFoldDB" id="A0A4V2W4Q6"/>
<proteinExistence type="predicted"/>
<dbReference type="SUPFAM" id="SSF53067">
    <property type="entry name" value="Actin-like ATPase domain"/>
    <property type="match status" value="1"/>
</dbReference>
<dbReference type="Pfam" id="PF00480">
    <property type="entry name" value="ROK"/>
    <property type="match status" value="1"/>
</dbReference>
<comment type="caution">
    <text evidence="2">The sequence shown here is derived from an EMBL/GenBank/DDBJ whole genome shotgun (WGS) entry which is preliminary data.</text>
</comment>
<dbReference type="PROSITE" id="PS01125">
    <property type="entry name" value="ROK"/>
    <property type="match status" value="1"/>
</dbReference>
<dbReference type="InterPro" id="IPR049874">
    <property type="entry name" value="ROK_cs"/>
</dbReference>
<dbReference type="EMBL" id="SMCR01000004">
    <property type="protein sequence ID" value="TCV96759.1"/>
    <property type="molecule type" value="Genomic_DNA"/>
</dbReference>
<gene>
    <name evidence="2" type="ORF">EDC52_104199</name>
</gene>
<evidence type="ECO:0000256" key="1">
    <source>
        <dbReference type="ARBA" id="ARBA00023277"/>
    </source>
</evidence>
<keyword evidence="3" id="KW-1185">Reference proteome</keyword>
<evidence type="ECO:0000313" key="2">
    <source>
        <dbReference type="EMBL" id="TCV96759.1"/>
    </source>
</evidence>